<dbReference type="InterPro" id="IPR003021">
    <property type="entry name" value="Rad1_Rec1_Rad17"/>
</dbReference>
<accession>A0A151IFD1</accession>
<evidence type="ECO:0000256" key="4">
    <source>
        <dbReference type="ARBA" id="ARBA00023204"/>
    </source>
</evidence>
<evidence type="ECO:0000256" key="3">
    <source>
        <dbReference type="ARBA" id="ARBA00022763"/>
    </source>
</evidence>
<dbReference type="GO" id="GO:0006281">
    <property type="term" value="P:DNA repair"/>
    <property type="evidence" value="ECO:0007669"/>
    <property type="project" value="UniProtKB-KW"/>
</dbReference>
<dbReference type="SUPFAM" id="SSF55979">
    <property type="entry name" value="DNA clamp"/>
    <property type="match status" value="1"/>
</dbReference>
<dbReference type="EMBL" id="KQ977799">
    <property type="protein sequence ID" value="KYM99595.1"/>
    <property type="molecule type" value="Genomic_DNA"/>
</dbReference>
<protein>
    <submittedName>
        <fullName evidence="6">Cell cycle checkpoint protein RAD1</fullName>
    </submittedName>
</protein>
<dbReference type="PRINTS" id="PR01245">
    <property type="entry name" value="RAD1REC1"/>
</dbReference>
<keyword evidence="5" id="KW-0539">Nucleus</keyword>
<keyword evidence="7" id="KW-1185">Reference proteome</keyword>
<dbReference type="PANTHER" id="PTHR10870">
    <property type="entry name" value="CELL CYCLE CHECKPOINT PROTEIN RAD1"/>
    <property type="match status" value="1"/>
</dbReference>
<dbReference type="GO" id="GO:0000077">
    <property type="term" value="P:DNA damage checkpoint signaling"/>
    <property type="evidence" value="ECO:0007669"/>
    <property type="project" value="InterPro"/>
</dbReference>
<dbReference type="GO" id="GO:0030896">
    <property type="term" value="C:checkpoint clamp complex"/>
    <property type="evidence" value="ECO:0007669"/>
    <property type="project" value="TreeGrafter"/>
</dbReference>
<reference evidence="6 7" key="1">
    <citation type="submission" date="2016-03" db="EMBL/GenBank/DDBJ databases">
        <title>Cyphomyrmex costatus WGS genome.</title>
        <authorList>
            <person name="Nygaard S."/>
            <person name="Hu H."/>
            <person name="Boomsma J."/>
            <person name="Zhang G."/>
        </authorList>
    </citation>
    <scope>NUCLEOTIDE SEQUENCE [LARGE SCALE GENOMIC DNA]</scope>
    <source>
        <strain evidence="6">MS0001</strain>
        <tissue evidence="6">Whole body</tissue>
    </source>
</reference>
<evidence type="ECO:0000256" key="5">
    <source>
        <dbReference type="ARBA" id="ARBA00023242"/>
    </source>
</evidence>
<keyword evidence="4" id="KW-0234">DNA repair</keyword>
<dbReference type="PRINTS" id="PR01246">
    <property type="entry name" value="RAD1REPAIR"/>
</dbReference>
<dbReference type="PANTHER" id="PTHR10870:SF0">
    <property type="entry name" value="CELL CYCLE CHECKPOINT PROTEIN RAD1"/>
    <property type="match status" value="1"/>
</dbReference>
<evidence type="ECO:0000256" key="1">
    <source>
        <dbReference type="ARBA" id="ARBA00004123"/>
    </source>
</evidence>
<evidence type="ECO:0000256" key="2">
    <source>
        <dbReference type="ARBA" id="ARBA00010991"/>
    </source>
</evidence>
<dbReference type="AlphaFoldDB" id="A0A151IFD1"/>
<keyword evidence="3" id="KW-0227">DNA damage</keyword>
<evidence type="ECO:0000313" key="6">
    <source>
        <dbReference type="EMBL" id="KYM99595.1"/>
    </source>
</evidence>
<sequence>MLVAKVGLTNLKIITQLLKAINFKEIATCLGSENGLKVTVENSKCMQASAYIPSTVFDEFELKEDVIFSLSLNILVECLCMFWPTSQEDSVTVQIFYKGTGYPLSIIIEEDGVITDCSLKTLEVEALLDFHLEAENVVNKVVLQTELLKDAMTELDSTSELVKLCLSPEEPFFRISTEGLGGICHIDLPYDNDLIDTFQCTTTVTSTFKLEHIKPAMKALSCASKVSLRTNNAGLLCFQYMIKTENGNTCYMEYIALHIAFQFTKTITKSITAYRTENSLFSINRATYVNITNAPDRYRQFPKMTQSSQHGGLGIILAPVSHGINTYRQTDQWIFIGTISELVLLNFISVFLKVLDVFRVYTPSFSVSSITGLTLLPILRVTIPTPERRHKLAALKSPTLLISSIKF</sequence>
<dbReference type="CDD" id="cd00577">
    <property type="entry name" value="PCNA"/>
    <property type="match status" value="1"/>
</dbReference>
<proteinExistence type="inferred from homology"/>
<evidence type="ECO:0000313" key="7">
    <source>
        <dbReference type="Proteomes" id="UP000078542"/>
    </source>
</evidence>
<dbReference type="STRING" id="456900.A0A151IFD1"/>
<organism evidence="6 7">
    <name type="scientific">Cyphomyrmex costatus</name>
    <dbReference type="NCBI Taxonomy" id="456900"/>
    <lineage>
        <taxon>Eukaryota</taxon>
        <taxon>Metazoa</taxon>
        <taxon>Ecdysozoa</taxon>
        <taxon>Arthropoda</taxon>
        <taxon>Hexapoda</taxon>
        <taxon>Insecta</taxon>
        <taxon>Pterygota</taxon>
        <taxon>Neoptera</taxon>
        <taxon>Endopterygota</taxon>
        <taxon>Hymenoptera</taxon>
        <taxon>Apocrita</taxon>
        <taxon>Aculeata</taxon>
        <taxon>Formicoidea</taxon>
        <taxon>Formicidae</taxon>
        <taxon>Myrmicinae</taxon>
        <taxon>Cyphomyrmex</taxon>
    </lineage>
</organism>
<comment type="similarity">
    <text evidence="2">Belongs to the rad1 family.</text>
</comment>
<name>A0A151IFD1_9HYME</name>
<dbReference type="Proteomes" id="UP000078542">
    <property type="component" value="Unassembled WGS sequence"/>
</dbReference>
<dbReference type="Pfam" id="PF02144">
    <property type="entry name" value="Rad1"/>
    <property type="match status" value="1"/>
</dbReference>
<gene>
    <name evidence="6" type="ORF">ALC62_09654</name>
</gene>
<comment type="subcellular location">
    <subcellularLocation>
        <location evidence="1">Nucleus</location>
    </subcellularLocation>
</comment>
<dbReference type="InterPro" id="IPR003011">
    <property type="entry name" value="Cell_cycle_checkpoint_Rad1"/>
</dbReference>
<dbReference type="InterPro" id="IPR046938">
    <property type="entry name" value="DNA_clamp_sf"/>
</dbReference>
<dbReference type="Gene3D" id="3.70.10.10">
    <property type="match status" value="1"/>
</dbReference>